<keyword evidence="1" id="KW-0472">Membrane</keyword>
<name>A0A0F8YA49_9ZZZZ</name>
<feature type="transmembrane region" description="Helical" evidence="1">
    <location>
        <begin position="102"/>
        <end position="120"/>
    </location>
</feature>
<keyword evidence="1" id="KW-0812">Transmembrane</keyword>
<evidence type="ECO:0000256" key="1">
    <source>
        <dbReference type="SAM" id="Phobius"/>
    </source>
</evidence>
<evidence type="ECO:0000313" key="2">
    <source>
        <dbReference type="EMBL" id="KKK50959.1"/>
    </source>
</evidence>
<feature type="transmembrane region" description="Helical" evidence="1">
    <location>
        <begin position="40"/>
        <end position="64"/>
    </location>
</feature>
<comment type="caution">
    <text evidence="2">The sequence shown here is derived from an EMBL/GenBank/DDBJ whole genome shotgun (WGS) entry which is preliminary data.</text>
</comment>
<accession>A0A0F8YA49</accession>
<keyword evidence="1" id="KW-1133">Transmembrane helix</keyword>
<feature type="non-terminal residue" evidence="2">
    <location>
        <position position="1"/>
    </location>
</feature>
<dbReference type="AlphaFoldDB" id="A0A0F8YA49"/>
<reference evidence="2" key="1">
    <citation type="journal article" date="2015" name="Nature">
        <title>Complex archaea that bridge the gap between prokaryotes and eukaryotes.</title>
        <authorList>
            <person name="Spang A."/>
            <person name="Saw J.H."/>
            <person name="Jorgensen S.L."/>
            <person name="Zaremba-Niedzwiedzka K."/>
            <person name="Martijn J."/>
            <person name="Lind A.E."/>
            <person name="van Eijk R."/>
            <person name="Schleper C."/>
            <person name="Guy L."/>
            <person name="Ettema T.J."/>
        </authorList>
    </citation>
    <scope>NUCLEOTIDE SEQUENCE</scope>
</reference>
<organism evidence="2">
    <name type="scientific">marine sediment metagenome</name>
    <dbReference type="NCBI Taxonomy" id="412755"/>
    <lineage>
        <taxon>unclassified sequences</taxon>
        <taxon>metagenomes</taxon>
        <taxon>ecological metagenomes</taxon>
    </lineage>
</organism>
<sequence length="141" mass="16022">LYYVVPTDLIGEKPIRPPAMLRSVIYPTFSGGTPFTLVGYFHLTFALPGILIGMYLFGLFLKIINSYLMYHRDENSVIILYGFTLARLFILLWGVVIPGLLGYAQFYIQFIVMFLLLSKFRISILQYGRSSNNSSAVSENC</sequence>
<gene>
    <name evidence="2" type="ORF">LCGC14_3119790</name>
</gene>
<proteinExistence type="predicted"/>
<dbReference type="EMBL" id="LAZR01067756">
    <property type="protein sequence ID" value="KKK50959.1"/>
    <property type="molecule type" value="Genomic_DNA"/>
</dbReference>
<feature type="transmembrane region" description="Helical" evidence="1">
    <location>
        <begin position="76"/>
        <end position="96"/>
    </location>
</feature>
<protein>
    <submittedName>
        <fullName evidence="2">Uncharacterized protein</fullName>
    </submittedName>
</protein>